<evidence type="ECO:0000313" key="2">
    <source>
        <dbReference type="EMBL" id="KAJ1609747.1"/>
    </source>
</evidence>
<feature type="region of interest" description="Disordered" evidence="1">
    <location>
        <begin position="461"/>
        <end position="483"/>
    </location>
</feature>
<dbReference type="Proteomes" id="UP001067231">
    <property type="component" value="Unassembled WGS sequence"/>
</dbReference>
<name>A0A9D5HXK2_9CRYT</name>
<organism evidence="2">
    <name type="scientific">Cryptosporidium canis</name>
    <dbReference type="NCBI Taxonomy" id="195482"/>
    <lineage>
        <taxon>Eukaryota</taxon>
        <taxon>Sar</taxon>
        <taxon>Alveolata</taxon>
        <taxon>Apicomplexa</taxon>
        <taxon>Conoidasida</taxon>
        <taxon>Coccidia</taxon>
        <taxon>Eucoccidiorida</taxon>
        <taxon>Eimeriorina</taxon>
        <taxon>Cryptosporidiidae</taxon>
        <taxon>Cryptosporidium</taxon>
    </lineage>
</organism>
<gene>
    <name evidence="2" type="ORF">OJ253_1500</name>
</gene>
<sequence length="573" mass="65496">MDEDKEWSDSSYILRRRYRLNWSAIIRNAPHGLEGLHEKFSSWSVSLGFSLPDAVEELDDLCIQGGERSVYIVRFPSRSSTKSFIRLSKHNIWREISRGSYCELYVYCDPPFKMRPFSDFHTMNMATCYWLIRGVSSEIESEEAIWNILGRGNPYGEFLRRVVYIRDEKGSSGFCFLQFSSPLTSYRALKWELKQYERRPAQSRSYLAPEFIGTGQVKALLLLCRGLDKFENRTLQNVQSFVNHLVGQKEQPSKESTLQAEALRGYLSYWRRSMCVSISVDRNLEFSYCFDDKYKRMYMEALGNSGIGHFPRDTRIFYCKCLNFIWGWSTCVFMDCQSGSLLEFDPELQSLKFIYNKSDEPAPGTCPKDLPPKEDILAETRLSLEAIQKEREIRVASFVENARSQLSHSNSNSIGLGCASNSAQEAGQIQNDEYDSKRRKITQFFDTSSQVVLEDQRNSLKPSPCMLSSQNPTQKARQNAEMSACNPPAQLTGQCGVGGPPEVTWSVSDERDVERVCGRVVGSGGKEADGGVGGEEAICFVCCREFGSVWERVRHEQASLLHRYNLEIWREGE</sequence>
<dbReference type="EMBL" id="JAPCXC010000031">
    <property type="protein sequence ID" value="KAJ1609747.1"/>
    <property type="molecule type" value="Genomic_DNA"/>
</dbReference>
<evidence type="ECO:0000256" key="1">
    <source>
        <dbReference type="SAM" id="MobiDB-lite"/>
    </source>
</evidence>
<dbReference type="OrthoDB" id="340638at2759"/>
<reference evidence="2" key="1">
    <citation type="submission" date="2022-10" db="EMBL/GenBank/DDBJ databases">
        <title>Adaptive evolution leads to modifications in subtelomeric GC content in a zoonotic Cryptosporidium species.</title>
        <authorList>
            <person name="Li J."/>
            <person name="Feng Y."/>
            <person name="Xiao L."/>
        </authorList>
    </citation>
    <scope>NUCLEOTIDE SEQUENCE</scope>
    <source>
        <strain evidence="2">33844</strain>
    </source>
</reference>
<accession>A0A9D5HXK2</accession>
<comment type="caution">
    <text evidence="2">The sequence shown here is derived from an EMBL/GenBank/DDBJ whole genome shotgun (WGS) entry which is preliminary data.</text>
</comment>
<feature type="compositionally biased region" description="Polar residues" evidence="1">
    <location>
        <begin position="466"/>
        <end position="481"/>
    </location>
</feature>
<protein>
    <submittedName>
        <fullName evidence="2">Uncharacterized protein</fullName>
    </submittedName>
</protein>
<dbReference type="AlphaFoldDB" id="A0A9D5HXK2"/>
<proteinExistence type="predicted"/>